<evidence type="ECO:0000313" key="3">
    <source>
        <dbReference type="Proteomes" id="UP001614394"/>
    </source>
</evidence>
<dbReference type="InterPro" id="IPR035985">
    <property type="entry name" value="Ubiquitin-activating_enz"/>
</dbReference>
<evidence type="ECO:0000259" key="1">
    <source>
        <dbReference type="Pfam" id="PF00899"/>
    </source>
</evidence>
<protein>
    <submittedName>
        <fullName evidence="2">ThiF family adenylyltransferase</fullName>
    </submittedName>
</protein>
<dbReference type="PANTHER" id="PTHR43267:SF3">
    <property type="entry name" value="THIF PROTEIN"/>
    <property type="match status" value="1"/>
</dbReference>
<dbReference type="InterPro" id="IPR045886">
    <property type="entry name" value="ThiF/MoeB/HesA"/>
</dbReference>
<dbReference type="Proteomes" id="UP001614394">
    <property type="component" value="Unassembled WGS sequence"/>
</dbReference>
<dbReference type="EMBL" id="JBITYG010000002">
    <property type="protein sequence ID" value="MFI9100941.1"/>
    <property type="molecule type" value="Genomic_DNA"/>
</dbReference>
<keyword evidence="2" id="KW-0808">Transferase</keyword>
<proteinExistence type="predicted"/>
<keyword evidence="3" id="KW-1185">Reference proteome</keyword>
<feature type="domain" description="THIF-type NAD/FAD binding fold" evidence="1">
    <location>
        <begin position="123"/>
        <end position="261"/>
    </location>
</feature>
<dbReference type="SUPFAM" id="SSF69572">
    <property type="entry name" value="Activating enzymes of the ubiquitin-like proteins"/>
    <property type="match status" value="1"/>
</dbReference>
<evidence type="ECO:0000313" key="2">
    <source>
        <dbReference type="EMBL" id="MFI9100941.1"/>
    </source>
</evidence>
<accession>A0ABW8C3D2</accession>
<name>A0ABW8C3D2_9ACTN</name>
<dbReference type="CDD" id="cd01483">
    <property type="entry name" value="E1_enzyme_family"/>
    <property type="match status" value="1"/>
</dbReference>
<dbReference type="PANTHER" id="PTHR43267">
    <property type="entry name" value="TRNA THREONYLCARBAMOYLADENOSINE DEHYDRATASE"/>
    <property type="match status" value="1"/>
</dbReference>
<keyword evidence="2" id="KW-0548">Nucleotidyltransferase</keyword>
<dbReference type="RefSeq" id="WP_399646762.1">
    <property type="nucleotide sequence ID" value="NZ_JBITYG010000002.1"/>
</dbReference>
<dbReference type="Pfam" id="PF00899">
    <property type="entry name" value="ThiF"/>
    <property type="match status" value="1"/>
</dbReference>
<dbReference type="InterPro" id="IPR000594">
    <property type="entry name" value="ThiF_NAD_FAD-bd"/>
</dbReference>
<gene>
    <name evidence="2" type="ORF">ACIGXA_10460</name>
</gene>
<dbReference type="Gene3D" id="3.40.50.720">
    <property type="entry name" value="NAD(P)-binding Rossmann-like Domain"/>
    <property type="match status" value="1"/>
</dbReference>
<reference evidence="2 3" key="1">
    <citation type="submission" date="2024-10" db="EMBL/GenBank/DDBJ databases">
        <title>The Natural Products Discovery Center: Release of the First 8490 Sequenced Strains for Exploring Actinobacteria Biosynthetic Diversity.</title>
        <authorList>
            <person name="Kalkreuter E."/>
            <person name="Kautsar S.A."/>
            <person name="Yang D."/>
            <person name="Bader C.D."/>
            <person name="Teijaro C.N."/>
            <person name="Fluegel L."/>
            <person name="Davis C.M."/>
            <person name="Simpson J.R."/>
            <person name="Lauterbach L."/>
            <person name="Steele A.D."/>
            <person name="Gui C."/>
            <person name="Meng S."/>
            <person name="Li G."/>
            <person name="Viehrig K."/>
            <person name="Ye F."/>
            <person name="Su P."/>
            <person name="Kiefer A.F."/>
            <person name="Nichols A."/>
            <person name="Cepeda A.J."/>
            <person name="Yan W."/>
            <person name="Fan B."/>
            <person name="Jiang Y."/>
            <person name="Adhikari A."/>
            <person name="Zheng C.-J."/>
            <person name="Schuster L."/>
            <person name="Cowan T.M."/>
            <person name="Smanski M.J."/>
            <person name="Chevrette M.G."/>
            <person name="De Carvalho L.P.S."/>
            <person name="Shen B."/>
        </authorList>
    </citation>
    <scope>NUCLEOTIDE SEQUENCE [LARGE SCALE GENOMIC DNA]</scope>
    <source>
        <strain evidence="2 3">NPDC053399</strain>
    </source>
</reference>
<comment type="caution">
    <text evidence="2">The sequence shown here is derived from an EMBL/GenBank/DDBJ whole genome shotgun (WGS) entry which is preliminary data.</text>
</comment>
<organism evidence="2 3">
    <name type="scientific">Streptomyces fildesensis</name>
    <dbReference type="NCBI Taxonomy" id="375757"/>
    <lineage>
        <taxon>Bacteria</taxon>
        <taxon>Bacillati</taxon>
        <taxon>Actinomycetota</taxon>
        <taxon>Actinomycetes</taxon>
        <taxon>Kitasatosporales</taxon>
        <taxon>Streptomycetaceae</taxon>
        <taxon>Streptomyces</taxon>
    </lineage>
</organism>
<sequence length="390" mass="43077">MTPLVESGPEPDHFVVPSPREASESFRPVLLDPALPAGATALAALRASARLCEVHDRIEDQVAELVRSRAPHDVFGPRDLDRAIASVVDGRPEAYGRWAWYPWSGRLVHVLPEAEFRLVRTDRNRDKITREQQAGLLRRRVGVVGLSVGSSAALTCAMEGVGGAFRLADFDRISLSNLNRLRAGVHELGLEKSVLCARRMYELDPYLDIEIHRGGVTDETMADFFGGSEIDRGLDVLIEECDTPWVKVAAREHARRRRIPVLMDTNDRGLLDIERFDLEPDRPLFHGRIGTRTAADVRGLDRDQTIRFLLDIVDERRLSPAMTDALTRVGRTLSSWPQLASGVMLGAALLTDTARRILLGEPLPSGRHSIDLDALVPARATLPAPHGATS</sequence>
<dbReference type="GO" id="GO:0016779">
    <property type="term" value="F:nucleotidyltransferase activity"/>
    <property type="evidence" value="ECO:0007669"/>
    <property type="project" value="UniProtKB-KW"/>
</dbReference>